<dbReference type="Gene3D" id="3.40.50.720">
    <property type="entry name" value="NAD(P)-binding Rossmann-like Domain"/>
    <property type="match status" value="2"/>
</dbReference>
<dbReference type="InterPro" id="IPR000683">
    <property type="entry name" value="Gfo/Idh/MocA-like_OxRdtase_N"/>
</dbReference>
<dbReference type="Pfam" id="PF20183">
    <property type="entry name" value="DUF6546"/>
    <property type="match status" value="1"/>
</dbReference>
<feature type="region of interest" description="Disordered" evidence="3">
    <location>
        <begin position="505"/>
        <end position="526"/>
    </location>
</feature>
<evidence type="ECO:0000259" key="7">
    <source>
        <dbReference type="Pfam" id="PF22725"/>
    </source>
</evidence>
<dbReference type="InterPro" id="IPR055170">
    <property type="entry name" value="GFO_IDH_MocA-like_dom"/>
</dbReference>
<dbReference type="AlphaFoldDB" id="A0A8H3W2V2"/>
<dbReference type="InterPro" id="IPR004104">
    <property type="entry name" value="Gfo/Idh/MocA-like_OxRdtase_C"/>
</dbReference>
<feature type="domain" description="Gfo/Idh/MocA-like oxidoreductase N-terminal" evidence="4">
    <location>
        <begin position="2"/>
        <end position="31"/>
    </location>
</feature>
<evidence type="ECO:0000259" key="4">
    <source>
        <dbReference type="Pfam" id="PF01408"/>
    </source>
</evidence>
<sequence>MAGKHVLCEKPLSTNVEESQSVVDTAAERPDLKVVCGFSRRFDDSYRDAYHKVQQGLIGKPIIMRCQSCDVFDPTGGFVSYAEVSGGIFPDASIHDIDLAVWFFGKDSKIKSDADNAIGTLEFHDGGMVSLFASRTMSGGAEDSTEIIGTKGKLVVNQQPSINKVQLYQNGGIFHEMPQNYWERFHDAFVVQAINFTAGILDGGQPPIELQSAAEVVKIGVALQESMRTGKKILFDGLGQLSIRLFYKTLNRKPSLCCCRPRETISIVMDFSSSAGKPFRVGVVGYGFAAKIFHIPFIRTSPWLELQAIVQRHPTSQSSAPVDHPEVKHYLSAEELVEDSSCDIVVITTPHYDLAKLCLEARKHILVEKPFVSRLEDADHLIKLASDVGRLICVYQNRRFDGDFLTVQKLVQDGIFGRIHEIDTHFDYYRPDSAKSWRGQLSTTEGGGALFDLGSHLIDQAYTLFGLPSSVYGHGMIVNIRISDMSVESPQRRFWIRGTKASYKKDGMNPQEAQVESGPLPTSSNFGVERAGSEGRLVIVRKDGTIEELSHPSVRSKNYGALYQEYAEAICSGNEDMVPVPALQAREVLRILKSVAEDRLILKLWDIYSIGFRGYNQWSMNPGRDHLDTIKYHLPRSLKRVSIFENTDKCILKAHRWLKPLTSGVWRSELPILGCIFAKRSLDFEKLSIAFLIDSNDFFQSISKSGFGNI</sequence>
<evidence type="ECO:0000256" key="2">
    <source>
        <dbReference type="ARBA" id="ARBA00023002"/>
    </source>
</evidence>
<dbReference type="InterPro" id="IPR036291">
    <property type="entry name" value="NAD(P)-bd_dom_sf"/>
</dbReference>
<dbReference type="Pfam" id="PF01408">
    <property type="entry name" value="GFO_IDH_MocA"/>
    <property type="match status" value="2"/>
</dbReference>
<dbReference type="Proteomes" id="UP000434172">
    <property type="component" value="Unassembled WGS sequence"/>
</dbReference>
<dbReference type="OrthoDB" id="2129491at2759"/>
<comment type="similarity">
    <text evidence="1">Belongs to the Gfo/Idh/MocA family.</text>
</comment>
<comment type="caution">
    <text evidence="8">The sequence shown here is derived from an EMBL/GenBank/DDBJ whole genome shotgun (WGS) entry which is preliminary data.</text>
</comment>
<dbReference type="Gene3D" id="3.30.360.10">
    <property type="entry name" value="Dihydrodipicolinate Reductase, domain 2"/>
    <property type="match status" value="2"/>
</dbReference>
<feature type="domain" description="DUF6546" evidence="6">
    <location>
        <begin position="634"/>
        <end position="704"/>
    </location>
</feature>
<protein>
    <submittedName>
        <fullName evidence="8">Nad binding rossmann fold-containing protein</fullName>
    </submittedName>
</protein>
<evidence type="ECO:0000313" key="9">
    <source>
        <dbReference type="Proteomes" id="UP000434172"/>
    </source>
</evidence>
<dbReference type="GO" id="GO:0016491">
    <property type="term" value="F:oxidoreductase activity"/>
    <property type="evidence" value="ECO:0007669"/>
    <property type="project" value="UniProtKB-KW"/>
</dbReference>
<dbReference type="PANTHER" id="PTHR43708:SF5">
    <property type="entry name" value="CONSERVED EXPRESSED OXIDOREDUCTASE (EUROFUNG)-RELATED"/>
    <property type="match status" value="1"/>
</dbReference>
<evidence type="ECO:0000259" key="6">
    <source>
        <dbReference type="Pfam" id="PF20183"/>
    </source>
</evidence>
<gene>
    <name evidence="8" type="ORF">GQ607_015483</name>
</gene>
<evidence type="ECO:0000313" key="8">
    <source>
        <dbReference type="EMBL" id="KAF0317267.1"/>
    </source>
</evidence>
<organism evidence="8 9">
    <name type="scientific">Colletotrichum asianum</name>
    <dbReference type="NCBI Taxonomy" id="702518"/>
    <lineage>
        <taxon>Eukaryota</taxon>
        <taxon>Fungi</taxon>
        <taxon>Dikarya</taxon>
        <taxon>Ascomycota</taxon>
        <taxon>Pezizomycotina</taxon>
        <taxon>Sordariomycetes</taxon>
        <taxon>Hypocreomycetidae</taxon>
        <taxon>Glomerellales</taxon>
        <taxon>Glomerellaceae</taxon>
        <taxon>Colletotrichum</taxon>
        <taxon>Colletotrichum gloeosporioides species complex</taxon>
    </lineage>
</organism>
<dbReference type="Pfam" id="PF22725">
    <property type="entry name" value="GFO_IDH_MocA_C3"/>
    <property type="match status" value="1"/>
</dbReference>
<dbReference type="GO" id="GO:0000166">
    <property type="term" value="F:nucleotide binding"/>
    <property type="evidence" value="ECO:0007669"/>
    <property type="project" value="InterPro"/>
</dbReference>
<dbReference type="SUPFAM" id="SSF51735">
    <property type="entry name" value="NAD(P)-binding Rossmann-fold domains"/>
    <property type="match status" value="2"/>
</dbReference>
<evidence type="ECO:0000259" key="5">
    <source>
        <dbReference type="Pfam" id="PF02894"/>
    </source>
</evidence>
<evidence type="ECO:0000256" key="3">
    <source>
        <dbReference type="SAM" id="MobiDB-lite"/>
    </source>
</evidence>
<dbReference type="SUPFAM" id="SSF55347">
    <property type="entry name" value="Glyceraldehyde-3-phosphate dehydrogenase-like, C-terminal domain"/>
    <property type="match status" value="2"/>
</dbReference>
<keyword evidence="2" id="KW-0560">Oxidoreductase</keyword>
<dbReference type="InterPro" id="IPR046676">
    <property type="entry name" value="DUF6546"/>
</dbReference>
<feature type="domain" description="Gfo/Idh/MocA-like oxidoreductase N-terminal" evidence="4">
    <location>
        <begin position="279"/>
        <end position="394"/>
    </location>
</feature>
<proteinExistence type="inferred from homology"/>
<reference evidence="8 9" key="1">
    <citation type="submission" date="2019-12" db="EMBL/GenBank/DDBJ databases">
        <title>A genome sequence resource for the geographically widespread anthracnose pathogen Colletotrichum asianum.</title>
        <authorList>
            <person name="Meng Y."/>
        </authorList>
    </citation>
    <scope>NUCLEOTIDE SEQUENCE [LARGE SCALE GENOMIC DNA]</scope>
    <source>
        <strain evidence="8 9">ICMP 18580</strain>
    </source>
</reference>
<feature type="domain" description="GFO/IDH/MocA-like oxidoreductase" evidence="7">
    <location>
        <begin position="404"/>
        <end position="475"/>
    </location>
</feature>
<dbReference type="InterPro" id="IPR051317">
    <property type="entry name" value="Gfo/Idh/MocA_oxidoreduct"/>
</dbReference>
<dbReference type="Pfam" id="PF02894">
    <property type="entry name" value="GFO_IDH_MocA_C"/>
    <property type="match status" value="1"/>
</dbReference>
<keyword evidence="9" id="KW-1185">Reference proteome</keyword>
<dbReference type="PANTHER" id="PTHR43708">
    <property type="entry name" value="CONSERVED EXPRESSED OXIDOREDUCTASE (EUROFUNG)"/>
    <property type="match status" value="1"/>
</dbReference>
<feature type="domain" description="Gfo/Idh/MocA-like oxidoreductase C-terminal" evidence="5">
    <location>
        <begin position="52"/>
        <end position="233"/>
    </location>
</feature>
<name>A0A8H3W2V2_9PEZI</name>
<accession>A0A8H3W2V2</accession>
<dbReference type="EMBL" id="WOWK01000134">
    <property type="protein sequence ID" value="KAF0317267.1"/>
    <property type="molecule type" value="Genomic_DNA"/>
</dbReference>
<evidence type="ECO:0000256" key="1">
    <source>
        <dbReference type="ARBA" id="ARBA00010928"/>
    </source>
</evidence>